<name>A0ABU9B0U8_9BACT</name>
<comment type="caution">
    <text evidence="1">The sequence shown here is derived from an EMBL/GenBank/DDBJ whole genome shotgun (WGS) entry which is preliminary data.</text>
</comment>
<keyword evidence="2" id="KW-1185">Reference proteome</keyword>
<dbReference type="Gene3D" id="3.40.720.10">
    <property type="entry name" value="Alkaline Phosphatase, subunit A"/>
    <property type="match status" value="1"/>
</dbReference>
<dbReference type="Proteomes" id="UP001371305">
    <property type="component" value="Unassembled WGS sequence"/>
</dbReference>
<protein>
    <submittedName>
        <fullName evidence="1">STM4013/SEN3800 family hydrolase</fullName>
    </submittedName>
</protein>
<keyword evidence="1" id="KW-0378">Hydrolase</keyword>
<dbReference type="InterPro" id="IPR017850">
    <property type="entry name" value="Alkaline_phosphatase_core_sf"/>
</dbReference>
<dbReference type="SUPFAM" id="SSF53649">
    <property type="entry name" value="Alkaline phosphatase-like"/>
    <property type="match status" value="1"/>
</dbReference>
<proteinExistence type="predicted"/>
<evidence type="ECO:0000313" key="2">
    <source>
        <dbReference type="Proteomes" id="UP001371305"/>
    </source>
</evidence>
<dbReference type="InterPro" id="IPR047838">
    <property type="entry name" value="STM4013-like"/>
</dbReference>
<dbReference type="RefSeq" id="WP_341407385.1">
    <property type="nucleotide sequence ID" value="NZ_JBBUKT010000012.1"/>
</dbReference>
<evidence type="ECO:0000313" key="1">
    <source>
        <dbReference type="EMBL" id="MEK7953620.1"/>
    </source>
</evidence>
<reference evidence="1 2" key="1">
    <citation type="submission" date="2024-04" db="EMBL/GenBank/DDBJ databases">
        <title>Luteolibacter sp. isolated from soil.</title>
        <authorList>
            <person name="An J."/>
        </authorList>
    </citation>
    <scope>NUCLEOTIDE SEQUENCE [LARGE SCALE GENOMIC DNA]</scope>
    <source>
        <strain evidence="1 2">Y139</strain>
    </source>
</reference>
<dbReference type="NCBIfam" id="NF038075">
    <property type="entry name" value="fam_STM4013"/>
    <property type="match status" value="1"/>
</dbReference>
<gene>
    <name evidence="1" type="ORF">WKV53_24100</name>
</gene>
<dbReference type="EMBL" id="JBBUKT010000012">
    <property type="protein sequence ID" value="MEK7953620.1"/>
    <property type="molecule type" value="Genomic_DNA"/>
</dbReference>
<accession>A0ABU9B0U8</accession>
<sequence length="268" mass="29507">MKIDMNRIVGSHDLVWIVLDSLRHDVADREMREGRTPNLAAWFPDGWQKRHSPASFTYPAHQAFFAGFLPTPADPRAEADRLFAVRFAGSKTTGPATCVLDGPDVVSGLAARGYHTLCIGGVGFFNKRTPLSRVLPGFFMESNWSSKTGVTSKTSAEEQFALAAQRLGEIPRDQRVFLFLNLSAIHRPNRHYLPGKKDDDLETHAAALRHVDACLPVLAAALDRRGPAHLLAFSDHGTLYGEDGFHGHRVGHPDVYTVPYAATMLTPV</sequence>
<dbReference type="GO" id="GO:0016787">
    <property type="term" value="F:hydrolase activity"/>
    <property type="evidence" value="ECO:0007669"/>
    <property type="project" value="UniProtKB-KW"/>
</dbReference>
<organism evidence="1 2">
    <name type="scientific">Luteolibacter soli</name>
    <dbReference type="NCBI Taxonomy" id="3135280"/>
    <lineage>
        <taxon>Bacteria</taxon>
        <taxon>Pseudomonadati</taxon>
        <taxon>Verrucomicrobiota</taxon>
        <taxon>Verrucomicrobiia</taxon>
        <taxon>Verrucomicrobiales</taxon>
        <taxon>Verrucomicrobiaceae</taxon>
        <taxon>Luteolibacter</taxon>
    </lineage>
</organism>